<dbReference type="SUPFAM" id="SSF48403">
    <property type="entry name" value="Ankyrin repeat"/>
    <property type="match status" value="1"/>
</dbReference>
<reference evidence="1 2" key="1">
    <citation type="submission" date="2015-05" db="EMBL/GenBank/DDBJ databases">
        <title>Distinctive expansion of gene families associated with plant cell wall degradation and secondary metabolism in the genomes of grapevine trunk pathogens.</title>
        <authorList>
            <person name="Lawrence D.P."/>
            <person name="Travadon R."/>
            <person name="Rolshausen P.E."/>
            <person name="Baumgartner K."/>
        </authorList>
    </citation>
    <scope>NUCLEOTIDE SEQUENCE [LARGE SCALE GENOMIC DNA]</scope>
    <source>
        <strain evidence="1">DA912</strain>
    </source>
</reference>
<sequence>MAKVFSGFDDRNWIAENPLHRALSIRSGRGFSYEFIKFLLDHGYAARIEERSHEGLTPLLIACHAIGDPAQDSVVKLLLQYGRFKAVTQDRIELLDSLLATSTEKDVNTFDVRERTPLTMLINWALLWSDAFDTDTSEMESRLFGKGADIMAGVEMGKVTPFEYMVWKAVGTYHDTPGKRAHVGDKVLALLRGSRINEHPHRPIAMLNQFLGYLDRQLHATGRVLLDMIPFVLHALIKAGFGPAEVDRHGDTAMNSLLQQLLACPYWAVPPNRSLLVSIMALLQEHGAALHQRNNKGYMAFDYLQQIMEYDGESTEHATLARVMSCIVQPGQDEHGNMCLKFHPTKHLFGSLSGDSTLMMIQRNPSRWLVCEHWCRYYCGSSRASDGQCGYKRGTIGLKIDLYTCLDGEGRG</sequence>
<evidence type="ECO:0000313" key="2">
    <source>
        <dbReference type="Proteomes" id="UP000034680"/>
    </source>
</evidence>
<comment type="caution">
    <text evidence="1">The sequence shown here is derived from an EMBL/GenBank/DDBJ whole genome shotgun (WGS) entry which is preliminary data.</text>
</comment>
<dbReference type="EMBL" id="LCUC01000078">
    <property type="protein sequence ID" value="KKY37658.1"/>
    <property type="molecule type" value="Genomic_DNA"/>
</dbReference>
<dbReference type="AlphaFoldDB" id="A0A0G2HS18"/>
<name>A0A0G2HS18_9PEZI</name>
<dbReference type="Proteomes" id="UP000034680">
    <property type="component" value="Unassembled WGS sequence"/>
</dbReference>
<organism evidence="1 2">
    <name type="scientific">Diaporthe ampelina</name>
    <dbReference type="NCBI Taxonomy" id="1214573"/>
    <lineage>
        <taxon>Eukaryota</taxon>
        <taxon>Fungi</taxon>
        <taxon>Dikarya</taxon>
        <taxon>Ascomycota</taxon>
        <taxon>Pezizomycotina</taxon>
        <taxon>Sordariomycetes</taxon>
        <taxon>Sordariomycetidae</taxon>
        <taxon>Diaporthales</taxon>
        <taxon>Diaporthaceae</taxon>
        <taxon>Diaporthe</taxon>
    </lineage>
</organism>
<accession>A0A0G2HS18</accession>
<evidence type="ECO:0000313" key="1">
    <source>
        <dbReference type="EMBL" id="KKY37658.1"/>
    </source>
</evidence>
<dbReference type="InterPro" id="IPR036770">
    <property type="entry name" value="Ankyrin_rpt-contain_sf"/>
</dbReference>
<dbReference type="Gene3D" id="1.25.40.20">
    <property type="entry name" value="Ankyrin repeat-containing domain"/>
    <property type="match status" value="2"/>
</dbReference>
<dbReference type="OrthoDB" id="341259at2759"/>
<proteinExistence type="predicted"/>
<protein>
    <submittedName>
        <fullName evidence="1">Uncharacterized protein</fullName>
    </submittedName>
</protein>
<keyword evidence="2" id="KW-1185">Reference proteome</keyword>
<gene>
    <name evidence="1" type="ORF">UCDDA912_g02322</name>
</gene>
<reference evidence="1 2" key="2">
    <citation type="submission" date="2015-05" db="EMBL/GenBank/DDBJ databases">
        <authorList>
            <person name="Morales-Cruz A."/>
            <person name="Amrine K.C."/>
            <person name="Cantu D."/>
        </authorList>
    </citation>
    <scope>NUCLEOTIDE SEQUENCE [LARGE SCALE GENOMIC DNA]</scope>
    <source>
        <strain evidence="1">DA912</strain>
    </source>
</reference>